<dbReference type="InterPro" id="IPR005546">
    <property type="entry name" value="Autotransporte_beta"/>
</dbReference>
<protein>
    <submittedName>
        <fullName evidence="2">Autotransporter outer membrane beta-barrel domain-containing protein</fullName>
    </submittedName>
</protein>
<sequence>MHNEVNIIGSTIEKSRQSGVYIDLTDRSDVNFNKVKATLVSKSKNKNGESMLGVFAIPTFDNSNEDAKIDGRVRNYGLGIFSRLNLPRDFYIDLMAKAGRSQTKVDAKDVDYKISIPYYNASFGVGKKIKFDSFILDSGLNYALSYAGSDEADIGQSILKFSSVTSSRAKIYSKIAYDAGKFNPYGKISAEYKFNTKSKIAVMQEDEEISLTQKGTSSEVEVGLRYTPTYATLINFGIARSFGKKDQSSAKLQFAYRF</sequence>
<dbReference type="AlphaFoldDB" id="A0AAE7P5T7"/>
<dbReference type="SUPFAM" id="SSF103515">
    <property type="entry name" value="Autotransporter"/>
    <property type="match status" value="1"/>
</dbReference>
<reference evidence="2 3" key="1">
    <citation type="journal article" date="2018" name="Emerg. Microbes Infect.">
        <title>Genomic analysis of oral Campylobacter concisus strains identified a potential bacterial molecular marker associated with active Crohn's disease.</title>
        <authorList>
            <person name="Liu F."/>
            <person name="Ma R."/>
            <person name="Tay C.Y.A."/>
            <person name="Octavia S."/>
            <person name="Lan R."/>
            <person name="Chung H.K.L."/>
            <person name="Riordan S.M."/>
            <person name="Grimm M.C."/>
            <person name="Leong R.W."/>
            <person name="Tanaka M.M."/>
            <person name="Connor S."/>
            <person name="Zhang L."/>
        </authorList>
    </citation>
    <scope>NUCLEOTIDE SEQUENCE [LARGE SCALE GENOMIC DNA]</scope>
    <source>
        <strain evidence="2 3">P27CDO-S2</strain>
    </source>
</reference>
<dbReference type="NCBIfam" id="TIGR01414">
    <property type="entry name" value="autotrans_barl"/>
    <property type="match status" value="1"/>
</dbReference>
<dbReference type="Proteomes" id="UP000594513">
    <property type="component" value="Chromosome"/>
</dbReference>
<gene>
    <name evidence="2" type="ORF">CVT17_00100</name>
</gene>
<accession>A0AAE7P5T7</accession>
<dbReference type="GO" id="GO:0019867">
    <property type="term" value="C:outer membrane"/>
    <property type="evidence" value="ECO:0007669"/>
    <property type="project" value="InterPro"/>
</dbReference>
<dbReference type="InterPro" id="IPR006315">
    <property type="entry name" value="OM_autotransptr_brl_dom"/>
</dbReference>
<evidence type="ECO:0000313" key="2">
    <source>
        <dbReference type="EMBL" id="QPH85485.1"/>
    </source>
</evidence>
<organism evidence="2 3">
    <name type="scientific">Campylobacter concisus</name>
    <dbReference type="NCBI Taxonomy" id="199"/>
    <lineage>
        <taxon>Bacteria</taxon>
        <taxon>Pseudomonadati</taxon>
        <taxon>Campylobacterota</taxon>
        <taxon>Epsilonproteobacteria</taxon>
        <taxon>Campylobacterales</taxon>
        <taxon>Campylobacteraceae</taxon>
        <taxon>Campylobacter</taxon>
    </lineage>
</organism>
<evidence type="ECO:0000259" key="1">
    <source>
        <dbReference type="Pfam" id="PF03797"/>
    </source>
</evidence>
<name>A0AAE7P5T7_9BACT</name>
<dbReference type="InterPro" id="IPR036709">
    <property type="entry name" value="Autotransporte_beta_dom_sf"/>
</dbReference>
<feature type="domain" description="Autotransporter" evidence="1">
    <location>
        <begin position="48"/>
        <end position="227"/>
    </location>
</feature>
<proteinExistence type="predicted"/>
<dbReference type="Gene3D" id="2.40.128.130">
    <property type="entry name" value="Autotransporter beta-domain"/>
    <property type="match status" value="1"/>
</dbReference>
<dbReference type="RefSeq" id="WP_107858835.1">
    <property type="nucleotide sequence ID" value="NZ_CP049272.1"/>
</dbReference>
<dbReference type="EMBL" id="CP049272">
    <property type="protein sequence ID" value="QPH85485.1"/>
    <property type="molecule type" value="Genomic_DNA"/>
</dbReference>
<evidence type="ECO:0000313" key="3">
    <source>
        <dbReference type="Proteomes" id="UP000594513"/>
    </source>
</evidence>
<dbReference type="Pfam" id="PF03797">
    <property type="entry name" value="Autotransporter"/>
    <property type="match status" value="1"/>
</dbReference>